<dbReference type="PROSITE" id="PS00135">
    <property type="entry name" value="TRYPSIN_SER"/>
    <property type="match status" value="1"/>
</dbReference>
<dbReference type="PANTHER" id="PTHR24264:SF65">
    <property type="entry name" value="SRCR DOMAIN-CONTAINING PROTEIN"/>
    <property type="match status" value="1"/>
</dbReference>
<organism evidence="9 10">
    <name type="scientific">Oikopleura dioica</name>
    <name type="common">Tunicate</name>
    <dbReference type="NCBI Taxonomy" id="34765"/>
    <lineage>
        <taxon>Eukaryota</taxon>
        <taxon>Metazoa</taxon>
        <taxon>Chordata</taxon>
        <taxon>Tunicata</taxon>
        <taxon>Appendicularia</taxon>
        <taxon>Copelata</taxon>
        <taxon>Oikopleuridae</taxon>
        <taxon>Oikopleura</taxon>
    </lineage>
</organism>
<evidence type="ECO:0000256" key="7">
    <source>
        <dbReference type="RuleBase" id="RU363034"/>
    </source>
</evidence>
<evidence type="ECO:0000259" key="8">
    <source>
        <dbReference type="PROSITE" id="PS50240"/>
    </source>
</evidence>
<evidence type="ECO:0000256" key="6">
    <source>
        <dbReference type="ARBA" id="ARBA00023157"/>
    </source>
</evidence>
<dbReference type="PROSITE" id="PS50240">
    <property type="entry name" value="TRYPSIN_DOM"/>
    <property type="match status" value="1"/>
</dbReference>
<dbReference type="PROSITE" id="PS00134">
    <property type="entry name" value="TRYPSIN_HIS"/>
    <property type="match status" value="1"/>
</dbReference>
<feature type="domain" description="Peptidase S1" evidence="8">
    <location>
        <begin position="20"/>
        <end position="248"/>
    </location>
</feature>
<dbReference type="SMART" id="SM00020">
    <property type="entry name" value="Tryp_SPc"/>
    <property type="match status" value="1"/>
</dbReference>
<name>A0ABN7SNC8_OIKDI</name>
<dbReference type="Gene3D" id="2.40.10.10">
    <property type="entry name" value="Trypsin-like serine proteases"/>
    <property type="match status" value="2"/>
</dbReference>
<keyword evidence="10" id="KW-1185">Reference proteome</keyword>
<accession>A0ABN7SNC8</accession>
<keyword evidence="3 7" id="KW-0645">Protease</keyword>
<dbReference type="PANTHER" id="PTHR24264">
    <property type="entry name" value="TRYPSIN-RELATED"/>
    <property type="match status" value="1"/>
</dbReference>
<gene>
    <name evidence="9" type="ORF">OKIOD_LOCUS8971</name>
</gene>
<evidence type="ECO:0000256" key="2">
    <source>
        <dbReference type="ARBA" id="ARBA00022525"/>
    </source>
</evidence>
<dbReference type="Pfam" id="PF00089">
    <property type="entry name" value="Trypsin"/>
    <property type="match status" value="1"/>
</dbReference>
<keyword evidence="4 7" id="KW-0378">Hydrolase</keyword>
<evidence type="ECO:0000313" key="10">
    <source>
        <dbReference type="Proteomes" id="UP001158576"/>
    </source>
</evidence>
<dbReference type="InterPro" id="IPR001254">
    <property type="entry name" value="Trypsin_dom"/>
</dbReference>
<dbReference type="InterPro" id="IPR033116">
    <property type="entry name" value="TRYPSIN_SER"/>
</dbReference>
<dbReference type="EMBL" id="OU015566">
    <property type="protein sequence ID" value="CAG5102237.1"/>
    <property type="molecule type" value="Genomic_DNA"/>
</dbReference>
<dbReference type="SUPFAM" id="SSF50494">
    <property type="entry name" value="Trypsin-like serine proteases"/>
    <property type="match status" value="1"/>
</dbReference>
<dbReference type="InterPro" id="IPR009003">
    <property type="entry name" value="Peptidase_S1_PA"/>
</dbReference>
<dbReference type="InterPro" id="IPR018114">
    <property type="entry name" value="TRYPSIN_HIS"/>
</dbReference>
<comment type="subcellular location">
    <subcellularLocation>
        <location evidence="1">Secreted</location>
    </subcellularLocation>
</comment>
<evidence type="ECO:0000256" key="1">
    <source>
        <dbReference type="ARBA" id="ARBA00004613"/>
    </source>
</evidence>
<evidence type="ECO:0000313" key="9">
    <source>
        <dbReference type="EMBL" id="CAG5102237.1"/>
    </source>
</evidence>
<keyword evidence="6" id="KW-1015">Disulfide bond</keyword>
<proteinExistence type="predicted"/>
<evidence type="ECO:0000256" key="5">
    <source>
        <dbReference type="ARBA" id="ARBA00022825"/>
    </source>
</evidence>
<dbReference type="Proteomes" id="UP001158576">
    <property type="component" value="Chromosome 1"/>
</dbReference>
<keyword evidence="2" id="KW-0964">Secreted</keyword>
<dbReference type="InterPro" id="IPR001314">
    <property type="entry name" value="Peptidase_S1A"/>
</dbReference>
<reference evidence="9 10" key="1">
    <citation type="submission" date="2021-04" db="EMBL/GenBank/DDBJ databases">
        <authorList>
            <person name="Bliznina A."/>
        </authorList>
    </citation>
    <scope>NUCLEOTIDE SEQUENCE [LARGE SCALE GENOMIC DNA]</scope>
</reference>
<protein>
    <submittedName>
        <fullName evidence="9">Oidioi.mRNA.OKI2018_I69.chr1.g206.t1.cds</fullName>
    </submittedName>
</protein>
<dbReference type="InterPro" id="IPR043504">
    <property type="entry name" value="Peptidase_S1_PA_chymotrypsin"/>
</dbReference>
<keyword evidence="5 7" id="KW-0720">Serine protease</keyword>
<dbReference type="PRINTS" id="PR00722">
    <property type="entry name" value="CHYMOTRYPSIN"/>
</dbReference>
<evidence type="ECO:0000256" key="3">
    <source>
        <dbReference type="ARBA" id="ARBA00022670"/>
    </source>
</evidence>
<sequence>MKFAFGLVAAASALQPVPVIIGGSTASPHSQPYILSLQRSGSHFCGGSLGGTLSKGITAAHCYQTSVTAVAGAHNIKQNESTQQKKSVSSFVRHPNYNSRNQQNDIAVLKWSGSFSSTSAVKYMSLPAAQNREWMPHGANVRVCGWGNTSTGIIANYPSELKCVNVNIIRNSICNDRSHYNGSILSGMFCAGILDVGGKDACQGDSGGPVVYNNQMVGATSWGIGCAEAKYPGVYTDVAIYKNWINAQ</sequence>
<dbReference type="InterPro" id="IPR050127">
    <property type="entry name" value="Serine_Proteases_S1"/>
</dbReference>
<evidence type="ECO:0000256" key="4">
    <source>
        <dbReference type="ARBA" id="ARBA00022801"/>
    </source>
</evidence>
<dbReference type="CDD" id="cd00190">
    <property type="entry name" value="Tryp_SPc"/>
    <property type="match status" value="1"/>
</dbReference>